<evidence type="ECO:0000256" key="1">
    <source>
        <dbReference type="ARBA" id="ARBA00022676"/>
    </source>
</evidence>
<dbReference type="EC" id="2.4.-.-" evidence="5"/>
<keyword evidence="2 5" id="KW-0808">Transferase</keyword>
<dbReference type="SUPFAM" id="SSF53756">
    <property type="entry name" value="UDP-Glycosyltransferase/glycogen phosphorylase"/>
    <property type="match status" value="1"/>
</dbReference>
<dbReference type="InterPro" id="IPR050194">
    <property type="entry name" value="Glycosyltransferase_grp1"/>
</dbReference>
<dbReference type="GO" id="GO:0016757">
    <property type="term" value="F:glycosyltransferase activity"/>
    <property type="evidence" value="ECO:0007669"/>
    <property type="project" value="UniProtKB-KW"/>
</dbReference>
<organism evidence="5 6">
    <name type="scientific">Actinomycetospora aeridis</name>
    <dbReference type="NCBI Taxonomy" id="3129231"/>
    <lineage>
        <taxon>Bacteria</taxon>
        <taxon>Bacillati</taxon>
        <taxon>Actinomycetota</taxon>
        <taxon>Actinomycetes</taxon>
        <taxon>Pseudonocardiales</taxon>
        <taxon>Pseudonocardiaceae</taxon>
        <taxon>Actinomycetospora</taxon>
    </lineage>
</organism>
<evidence type="ECO:0000313" key="5">
    <source>
        <dbReference type="EMBL" id="MEJ2885878.1"/>
    </source>
</evidence>
<keyword evidence="1 5" id="KW-0328">Glycosyltransferase</keyword>
<dbReference type="Proteomes" id="UP001370100">
    <property type="component" value="Unassembled WGS sequence"/>
</dbReference>
<dbReference type="CDD" id="cd03801">
    <property type="entry name" value="GT4_PimA-like"/>
    <property type="match status" value="1"/>
</dbReference>
<comment type="caution">
    <text evidence="5">The sequence shown here is derived from an EMBL/GenBank/DDBJ whole genome shotgun (WGS) entry which is preliminary data.</text>
</comment>
<evidence type="ECO:0000259" key="4">
    <source>
        <dbReference type="Pfam" id="PF13439"/>
    </source>
</evidence>
<dbReference type="PANTHER" id="PTHR45947:SF3">
    <property type="entry name" value="SULFOQUINOVOSYL TRANSFERASE SQD2"/>
    <property type="match status" value="1"/>
</dbReference>
<evidence type="ECO:0000259" key="3">
    <source>
        <dbReference type="Pfam" id="PF00534"/>
    </source>
</evidence>
<dbReference type="InterPro" id="IPR028098">
    <property type="entry name" value="Glyco_trans_4-like_N"/>
</dbReference>
<protein>
    <submittedName>
        <fullName evidence="5">Glycosyltransferase</fullName>
        <ecNumber evidence="5">2.4.-.-</ecNumber>
    </submittedName>
</protein>
<gene>
    <name evidence="5" type="ORF">WCD41_05410</name>
</gene>
<dbReference type="Gene3D" id="3.40.50.2000">
    <property type="entry name" value="Glycogen Phosphorylase B"/>
    <property type="match status" value="2"/>
</dbReference>
<dbReference type="EMBL" id="JBBEGL010000002">
    <property type="protein sequence ID" value="MEJ2885878.1"/>
    <property type="molecule type" value="Genomic_DNA"/>
</dbReference>
<name>A0ABU8N2J0_9PSEU</name>
<feature type="domain" description="Glycosyl transferase family 1" evidence="3">
    <location>
        <begin position="219"/>
        <end position="359"/>
    </location>
</feature>
<dbReference type="InterPro" id="IPR001296">
    <property type="entry name" value="Glyco_trans_1"/>
</dbReference>
<dbReference type="Pfam" id="PF00534">
    <property type="entry name" value="Glycos_transf_1"/>
    <property type="match status" value="1"/>
</dbReference>
<proteinExistence type="predicted"/>
<keyword evidence="6" id="KW-1185">Reference proteome</keyword>
<dbReference type="PANTHER" id="PTHR45947">
    <property type="entry name" value="SULFOQUINOVOSYL TRANSFERASE SQD2"/>
    <property type="match status" value="1"/>
</dbReference>
<dbReference type="RefSeq" id="WP_337712377.1">
    <property type="nucleotide sequence ID" value="NZ_JBBEGL010000002.1"/>
</dbReference>
<reference evidence="5 6" key="1">
    <citation type="submission" date="2024-03" db="EMBL/GenBank/DDBJ databases">
        <title>Actinomycetospora sp. OC33-EN06, a novel actinomycete isolated from wild orchid (Aerides multiflora).</title>
        <authorList>
            <person name="Suriyachadkun C."/>
        </authorList>
    </citation>
    <scope>NUCLEOTIDE SEQUENCE [LARGE SCALE GENOMIC DNA]</scope>
    <source>
        <strain evidence="5 6">OC33-EN06</strain>
    </source>
</reference>
<sequence>MSATQIIDLAAERRARRESSVRHDHQIARLAGRHVLVLNWRDVRHPQAGGAEQYMHEIARRWVAAGVRVTWYAARPEGLSRREVVDGIEIVRCGGELTLYPRVLARLARTRGRFDAIVDCQNGIPFFSPLVAGDLPVLQVLHHVHQDQFATRFPAPIAAVGRFLEGRAARRVYGERTVAAVSPSTRRELRRRLGFRGPVAIVPNGSAPLPAPRTHRAAAPTVAVVSRLVPHKRVDVLLGQLAEVARAVPGLQVDIVGDGPERPRLEALVAELGLTGTVTLHGYVSDEVRDAIIGRAWVTTSTSDAEGWGCTVIEAAASGVPCVAVDVPGIRDSVVDGHTGRLVADVTAMGAGITEVLRELADDARAAAWETACREWAGAFTWERSADLLAGALLADARPARSDLATVARFRRPAGLDARALADALRSTDQVHVEGDEVAVLLTGCDETDAAAVIARFGVTGAELRLAEKRDLLAGPTVGRATTAVVGA</sequence>
<evidence type="ECO:0000313" key="6">
    <source>
        <dbReference type="Proteomes" id="UP001370100"/>
    </source>
</evidence>
<dbReference type="Pfam" id="PF13439">
    <property type="entry name" value="Glyco_transf_4"/>
    <property type="match status" value="1"/>
</dbReference>
<evidence type="ECO:0000256" key="2">
    <source>
        <dbReference type="ARBA" id="ARBA00022679"/>
    </source>
</evidence>
<accession>A0ABU8N2J0</accession>
<feature type="domain" description="Glycosyltransferase subfamily 4-like N-terminal" evidence="4">
    <location>
        <begin position="49"/>
        <end position="205"/>
    </location>
</feature>